<dbReference type="GeneID" id="25975797"/>
<dbReference type="OrthoDB" id="2332379at2759"/>
<dbReference type="STRING" id="655863.F0XGY2"/>
<evidence type="ECO:0000313" key="1">
    <source>
        <dbReference type="EMBL" id="EFX02842.1"/>
    </source>
</evidence>
<proteinExistence type="predicted"/>
<gene>
    <name evidence="1" type="ORF">CMQ_2771</name>
</gene>
<keyword evidence="1" id="KW-0687">Ribonucleoprotein</keyword>
<organism evidence="2">
    <name type="scientific">Grosmannia clavigera (strain kw1407 / UAMH 11150)</name>
    <name type="common">Blue stain fungus</name>
    <name type="synonym">Graphiocladiella clavigera</name>
    <dbReference type="NCBI Taxonomy" id="655863"/>
    <lineage>
        <taxon>Eukaryota</taxon>
        <taxon>Fungi</taxon>
        <taxon>Dikarya</taxon>
        <taxon>Ascomycota</taxon>
        <taxon>Pezizomycotina</taxon>
        <taxon>Sordariomycetes</taxon>
        <taxon>Sordariomycetidae</taxon>
        <taxon>Ophiostomatales</taxon>
        <taxon>Ophiostomataceae</taxon>
        <taxon>Leptographium</taxon>
    </lineage>
</organism>
<dbReference type="RefSeq" id="XP_014172324.1">
    <property type="nucleotide sequence ID" value="XM_014316849.1"/>
</dbReference>
<protein>
    <submittedName>
        <fullName evidence="1">Mitochondrial ribosomal protein subunit l31</fullName>
    </submittedName>
</protein>
<dbReference type="GO" id="GO:0003735">
    <property type="term" value="F:structural constituent of ribosome"/>
    <property type="evidence" value="ECO:0007669"/>
    <property type="project" value="TreeGrafter"/>
</dbReference>
<keyword evidence="1" id="KW-0689">Ribosomal protein</keyword>
<reference evidence="1 2" key="1">
    <citation type="journal article" date="2011" name="Proc. Natl. Acad. Sci. U.S.A.">
        <title>Genome and transcriptome analyses of the mountain pine beetle-fungal symbiont Grosmannia clavigera, a lodgepole pine pathogen.</title>
        <authorList>
            <person name="DiGuistini S."/>
            <person name="Wang Y."/>
            <person name="Liao N.Y."/>
            <person name="Taylor G."/>
            <person name="Tanguay P."/>
            <person name="Feau N."/>
            <person name="Henrissat B."/>
            <person name="Chan S.K."/>
            <person name="Hesse-Orce U."/>
            <person name="Alamouti S.M."/>
            <person name="Tsui C.K.M."/>
            <person name="Docking R.T."/>
            <person name="Levasseur A."/>
            <person name="Haridas S."/>
            <person name="Robertson G."/>
            <person name="Birol I."/>
            <person name="Holt R.A."/>
            <person name="Marra M.A."/>
            <person name="Hamelin R.C."/>
            <person name="Hirst M."/>
            <person name="Jones S.J.M."/>
            <person name="Bohlmann J."/>
            <person name="Breuil C."/>
        </authorList>
    </citation>
    <scope>NUCLEOTIDE SEQUENCE [LARGE SCALE GENOMIC DNA]</scope>
    <source>
        <strain evidence="2">kw1407 / UAMH 11150</strain>
    </source>
</reference>
<dbReference type="InParanoid" id="F0XGY2"/>
<dbReference type="eggNOG" id="ENOG502S81F">
    <property type="taxonomic scope" value="Eukaryota"/>
</dbReference>
<dbReference type="Proteomes" id="UP000007796">
    <property type="component" value="Unassembled WGS sequence"/>
</dbReference>
<dbReference type="PANTHER" id="PTHR28271">
    <property type="entry name" value="54S RIBOSOMAL PROTEIN L31, MITOCHONDRIAL"/>
    <property type="match status" value="1"/>
</dbReference>
<keyword evidence="2" id="KW-1185">Reference proteome</keyword>
<accession>F0XGY2</accession>
<dbReference type="PANTHER" id="PTHR28271:SF1">
    <property type="entry name" value="LARGE RIBOSOMAL SUBUNIT PROTEIN ML60"/>
    <property type="match status" value="1"/>
</dbReference>
<dbReference type="EMBL" id="GL629769">
    <property type="protein sequence ID" value="EFX02842.1"/>
    <property type="molecule type" value="Genomic_DNA"/>
</dbReference>
<dbReference type="InterPro" id="IPR016340">
    <property type="entry name" value="Ribosomal_mL60"/>
</dbReference>
<name>F0XGY2_GROCL</name>
<evidence type="ECO:0000313" key="2">
    <source>
        <dbReference type="Proteomes" id="UP000007796"/>
    </source>
</evidence>
<sequence length="78" mass="9244">MRLRAVDSVISTVDKALEKQGTTLKALELWKAQMPTEKEMLPRDKYTLFDRKAKRYRKSIHKLPKWTRVSQRINPPGY</sequence>
<dbReference type="GO" id="GO:0005762">
    <property type="term" value="C:mitochondrial large ribosomal subunit"/>
    <property type="evidence" value="ECO:0007669"/>
    <property type="project" value="TreeGrafter"/>
</dbReference>
<dbReference type="AlphaFoldDB" id="F0XGY2"/>
<dbReference type="Pfam" id="PF09784">
    <property type="entry name" value="L31"/>
    <property type="match status" value="1"/>
</dbReference>
<dbReference type="HOGENOM" id="CLU_141719_0_0_1"/>